<gene>
    <name evidence="3" type="ORF">TPSD3_01640</name>
</gene>
<dbReference type="AlphaFoldDB" id="A0A251XA59"/>
<reference evidence="3 4" key="1">
    <citation type="submission" date="2016-12" db="EMBL/GenBank/DDBJ databases">
        <title>Thioflexothrix psekupsii D3 genome sequencing and assembly.</title>
        <authorList>
            <person name="Fomenkov A."/>
            <person name="Vincze T."/>
            <person name="Grabovich M."/>
            <person name="Anton B.P."/>
            <person name="Dubinina G."/>
            <person name="Orlova M."/>
            <person name="Belousova E."/>
            <person name="Roberts R.J."/>
        </authorList>
    </citation>
    <scope>NUCLEOTIDE SEQUENCE [LARGE SCALE GENOMIC DNA]</scope>
    <source>
        <strain evidence="3">D3</strain>
    </source>
</reference>
<dbReference type="RefSeq" id="WP_086486851.1">
    <property type="nucleotide sequence ID" value="NZ_MSLT01000006.1"/>
</dbReference>
<dbReference type="InterPro" id="IPR011460">
    <property type="entry name" value="Lcl_C"/>
</dbReference>
<evidence type="ECO:0000259" key="2">
    <source>
        <dbReference type="Pfam" id="PF07603"/>
    </source>
</evidence>
<keyword evidence="4" id="KW-1185">Reference proteome</keyword>
<feature type="region of interest" description="Disordered" evidence="1">
    <location>
        <begin position="113"/>
        <end position="137"/>
    </location>
</feature>
<protein>
    <recommendedName>
        <fullName evidence="2">Lcl C-terminal domain-containing protein</fullName>
    </recommendedName>
</protein>
<proteinExistence type="predicted"/>
<evidence type="ECO:0000313" key="4">
    <source>
        <dbReference type="Proteomes" id="UP000194798"/>
    </source>
</evidence>
<organism evidence="3 4">
    <name type="scientific">Thioflexithrix psekupsensis</name>
    <dbReference type="NCBI Taxonomy" id="1570016"/>
    <lineage>
        <taxon>Bacteria</taxon>
        <taxon>Pseudomonadati</taxon>
        <taxon>Pseudomonadota</taxon>
        <taxon>Gammaproteobacteria</taxon>
        <taxon>Thiotrichales</taxon>
        <taxon>Thioflexithrix</taxon>
    </lineage>
</organism>
<accession>A0A251XA59</accession>
<dbReference type="OrthoDB" id="9793251at2"/>
<sequence>MDSSIRQHLQEMIRRYGTSLCGEPKRCKAILNDLCPTAKKEIRLLISALEEDIGSSLLNPPNGIPMEMLLQQLIKRLHEELSLQPEAAHWTVETWALALGVIKQPFSGNIKPNNISNNVVTPDPVQKNPSPPVSKAHEKPLIKDRYRDNGDGTVTDVKTNLQWMRCLIGQTWQNGRCQGEARKMNWKEAKAQKINFAGHSNWRLPTIEELRSLVYCSSGKPAYFPNNGKRCEGGYQHPTIVQEAFPDSPASWVWSSSPVAGNTFLAWSVDFYNGGGYGSYHHSFNHVRLVRG</sequence>
<dbReference type="Pfam" id="PF07603">
    <property type="entry name" value="Lcl_C"/>
    <property type="match status" value="1"/>
</dbReference>
<dbReference type="PANTHER" id="PTHR35812:SF1">
    <property type="entry name" value="LIPOPROTEIN"/>
    <property type="match status" value="1"/>
</dbReference>
<dbReference type="PANTHER" id="PTHR35812">
    <property type="entry name" value="LIPOPROTEIN"/>
    <property type="match status" value="1"/>
</dbReference>
<dbReference type="EMBL" id="MSLT01000006">
    <property type="protein sequence ID" value="OUD15259.1"/>
    <property type="molecule type" value="Genomic_DNA"/>
</dbReference>
<evidence type="ECO:0000313" key="3">
    <source>
        <dbReference type="EMBL" id="OUD15259.1"/>
    </source>
</evidence>
<comment type="caution">
    <text evidence="3">The sequence shown here is derived from an EMBL/GenBank/DDBJ whole genome shotgun (WGS) entry which is preliminary data.</text>
</comment>
<name>A0A251XA59_9GAMM</name>
<feature type="domain" description="Lcl C-terminal" evidence="2">
    <location>
        <begin position="152"/>
        <end position="291"/>
    </location>
</feature>
<evidence type="ECO:0000256" key="1">
    <source>
        <dbReference type="SAM" id="MobiDB-lite"/>
    </source>
</evidence>
<dbReference type="Proteomes" id="UP000194798">
    <property type="component" value="Unassembled WGS sequence"/>
</dbReference>